<dbReference type="EMBL" id="SGXF01000003">
    <property type="protein sequence ID" value="RZT00617.1"/>
    <property type="molecule type" value="Genomic_DNA"/>
</dbReference>
<dbReference type="AlphaFoldDB" id="A0A4Q7PJ33"/>
<feature type="transmembrane region" description="Helical" evidence="1">
    <location>
        <begin position="46"/>
        <end position="64"/>
    </location>
</feature>
<dbReference type="RefSeq" id="WP_130435222.1">
    <property type="nucleotide sequence ID" value="NZ_SGXF01000003.1"/>
</dbReference>
<evidence type="ECO:0000256" key="1">
    <source>
        <dbReference type="SAM" id="Phobius"/>
    </source>
</evidence>
<accession>A0A4Q7PJ33</accession>
<keyword evidence="1" id="KW-0472">Membrane</keyword>
<keyword evidence="3" id="KW-1185">Reference proteome</keyword>
<organism evidence="2 3">
    <name type="scientific">Cuneatibacter caecimuris</name>
    <dbReference type="NCBI Taxonomy" id="1796618"/>
    <lineage>
        <taxon>Bacteria</taxon>
        <taxon>Bacillati</taxon>
        <taxon>Bacillota</taxon>
        <taxon>Clostridia</taxon>
        <taxon>Lachnospirales</taxon>
        <taxon>Lachnospiraceae</taxon>
        <taxon>Cuneatibacter</taxon>
    </lineage>
</organism>
<sequence length="237" mass="27429">MKENNEAFIRRGVRQFIFGCILSVSAFLFIIFGAITGDLDLVWTDYVALAGFLSFLVVGLIFMIKSYPAVMLHEEEKLNDKYEKMQLCELFCMQKEEVQAKLQSNECTFEEGYYKIKKFSFLKDSVTYYFRMADSNDLESTIEGELEKFDRIEKKQRNNCLILLLYLDQISMDEKEKIKEFGKVGIINENIIDPNLSIAAMLVAIDNADNKGYFLPVRGNIVSLYAHCCRIVKRIFA</sequence>
<protein>
    <submittedName>
        <fullName evidence="2">Uncharacterized protein</fullName>
    </submittedName>
</protein>
<evidence type="ECO:0000313" key="3">
    <source>
        <dbReference type="Proteomes" id="UP000292927"/>
    </source>
</evidence>
<dbReference type="Proteomes" id="UP000292927">
    <property type="component" value="Unassembled WGS sequence"/>
</dbReference>
<keyword evidence="1" id="KW-0812">Transmembrane</keyword>
<evidence type="ECO:0000313" key="2">
    <source>
        <dbReference type="EMBL" id="RZT00617.1"/>
    </source>
</evidence>
<proteinExistence type="predicted"/>
<gene>
    <name evidence="2" type="ORF">EV209_1941</name>
</gene>
<comment type="caution">
    <text evidence="2">The sequence shown here is derived from an EMBL/GenBank/DDBJ whole genome shotgun (WGS) entry which is preliminary data.</text>
</comment>
<reference evidence="2 3" key="1">
    <citation type="submission" date="2019-02" db="EMBL/GenBank/DDBJ databases">
        <title>Genomic Encyclopedia of Type Strains, Phase IV (KMG-IV): sequencing the most valuable type-strain genomes for metagenomic binning, comparative biology and taxonomic classification.</title>
        <authorList>
            <person name="Goeker M."/>
        </authorList>
    </citation>
    <scope>NUCLEOTIDE SEQUENCE [LARGE SCALE GENOMIC DNA]</scope>
    <source>
        <strain evidence="2 3">DSM 29486</strain>
    </source>
</reference>
<dbReference type="OrthoDB" id="2088357at2"/>
<name>A0A4Q7PJ33_9FIRM</name>
<feature type="transmembrane region" description="Helical" evidence="1">
    <location>
        <begin position="12"/>
        <end position="34"/>
    </location>
</feature>
<keyword evidence="1" id="KW-1133">Transmembrane helix</keyword>